<protein>
    <recommendedName>
        <fullName evidence="6">DUF1056 family protein</fullName>
    </recommendedName>
</protein>
<dbReference type="Proteomes" id="UP001385848">
    <property type="component" value="Unassembled WGS sequence"/>
</dbReference>
<dbReference type="GeneID" id="31743679"/>
<reference evidence="2 4" key="1">
    <citation type="submission" date="2019-09" db="EMBL/GenBank/DDBJ databases">
        <title>Draft genome sequence assemblies of isolates from the urinary tract.</title>
        <authorList>
            <person name="Mores C.R."/>
            <person name="Putonti C."/>
            <person name="Wolfe A.J."/>
        </authorList>
    </citation>
    <scope>NUCLEOTIDE SEQUENCE [LARGE SCALE GENOMIC DNA]</scope>
    <source>
        <strain evidence="2 4">UMB246</strain>
    </source>
</reference>
<dbReference type="KEGG" id="lje:BUE77_08085"/>
<dbReference type="EMBL" id="JBBVUL010000015">
    <property type="protein sequence ID" value="MEL0565720.1"/>
    <property type="molecule type" value="Genomic_DNA"/>
</dbReference>
<accession>A0A5N1IAN1</accession>
<evidence type="ECO:0000256" key="1">
    <source>
        <dbReference type="SAM" id="Phobius"/>
    </source>
</evidence>
<reference evidence="3 5" key="2">
    <citation type="submission" date="2024-04" db="EMBL/GenBank/DDBJ databases">
        <title>Three lactobacilli isolated from voided urine samples from females with type 2 diabetes.</title>
        <authorList>
            <person name="Kula A."/>
            <person name="Stegman N."/>
            <person name="Putonti C."/>
        </authorList>
    </citation>
    <scope>NUCLEOTIDE SEQUENCE [LARGE SCALE GENOMIC DNA]</scope>
    <source>
        <strain evidence="3 5">1855</strain>
    </source>
</reference>
<proteinExistence type="predicted"/>
<keyword evidence="1" id="KW-1133">Transmembrane helix</keyword>
<dbReference type="AlphaFoldDB" id="A0A5N1IAN1"/>
<evidence type="ECO:0000313" key="5">
    <source>
        <dbReference type="Proteomes" id="UP001385848"/>
    </source>
</evidence>
<comment type="caution">
    <text evidence="2">The sequence shown here is derived from an EMBL/GenBank/DDBJ whole genome shotgun (WGS) entry which is preliminary data.</text>
</comment>
<keyword evidence="5" id="KW-1185">Reference proteome</keyword>
<name>A0A5N1IAN1_LACJE</name>
<evidence type="ECO:0000313" key="2">
    <source>
        <dbReference type="EMBL" id="KAA9320390.1"/>
    </source>
</evidence>
<sequence>MKRKVRYPHFLMIFVDDLIVVTFLIAYLISIFQGQANGFISLVAIIFTALMILHINRLIKEKID</sequence>
<evidence type="ECO:0000313" key="4">
    <source>
        <dbReference type="Proteomes" id="UP000327236"/>
    </source>
</evidence>
<dbReference type="Proteomes" id="UP000327236">
    <property type="component" value="Unassembled WGS sequence"/>
</dbReference>
<evidence type="ECO:0008006" key="6">
    <source>
        <dbReference type="Google" id="ProtNLM"/>
    </source>
</evidence>
<gene>
    <name evidence="3" type="ORF">AAC431_07335</name>
    <name evidence="2" type="ORF">F6H94_08095</name>
</gene>
<dbReference type="OrthoDB" id="9980142at2"/>
<dbReference type="RefSeq" id="WP_021351307.1">
    <property type="nucleotide sequence ID" value="NZ_CATOUV010000001.1"/>
</dbReference>
<feature type="transmembrane region" description="Helical" evidence="1">
    <location>
        <begin position="38"/>
        <end position="59"/>
    </location>
</feature>
<keyword evidence="1" id="KW-0472">Membrane</keyword>
<organism evidence="2 4">
    <name type="scientific">Lactobacillus jensenii</name>
    <dbReference type="NCBI Taxonomy" id="109790"/>
    <lineage>
        <taxon>Bacteria</taxon>
        <taxon>Bacillati</taxon>
        <taxon>Bacillota</taxon>
        <taxon>Bacilli</taxon>
        <taxon>Lactobacillales</taxon>
        <taxon>Lactobacillaceae</taxon>
        <taxon>Lactobacillus</taxon>
    </lineage>
</organism>
<dbReference type="EMBL" id="VYWW01000048">
    <property type="protein sequence ID" value="KAA9320390.1"/>
    <property type="molecule type" value="Genomic_DNA"/>
</dbReference>
<keyword evidence="1" id="KW-0812">Transmembrane</keyword>
<feature type="transmembrane region" description="Helical" evidence="1">
    <location>
        <begin position="12"/>
        <end position="32"/>
    </location>
</feature>
<evidence type="ECO:0000313" key="3">
    <source>
        <dbReference type="EMBL" id="MEL0565720.1"/>
    </source>
</evidence>